<evidence type="ECO:0000313" key="1">
    <source>
        <dbReference type="EMBL" id="MEY8661410.1"/>
    </source>
</evidence>
<accession>A0ABV4DLP9</accession>
<organism evidence="1 2">
    <name type="scientific">Ligilactobacillus faecis</name>
    <dbReference type="NCBI Taxonomy" id="762833"/>
    <lineage>
        <taxon>Bacteria</taxon>
        <taxon>Bacillati</taxon>
        <taxon>Bacillota</taxon>
        <taxon>Bacilli</taxon>
        <taxon>Lactobacillales</taxon>
        <taxon>Lactobacillaceae</taxon>
        <taxon>Ligilactobacillus</taxon>
    </lineage>
</organism>
<evidence type="ECO:0000313" key="2">
    <source>
        <dbReference type="Proteomes" id="UP001565236"/>
    </source>
</evidence>
<dbReference type="Pfam" id="PF24727">
    <property type="entry name" value="DUF7679"/>
    <property type="match status" value="1"/>
</dbReference>
<keyword evidence="2" id="KW-1185">Reference proteome</keyword>
<proteinExistence type="predicted"/>
<dbReference type="InterPro" id="IPR056096">
    <property type="entry name" value="DUF7679"/>
</dbReference>
<name>A0ABV4DLP9_9LACO</name>
<comment type="caution">
    <text evidence="1">The sequence shown here is derived from an EMBL/GenBank/DDBJ whole genome shotgun (WGS) entry which is preliminary data.</text>
</comment>
<reference evidence="1 2" key="1">
    <citation type="submission" date="2024-03" db="EMBL/GenBank/DDBJ databases">
        <title>Mouse gut bacterial collection (mGBC) of GemPharmatech.</title>
        <authorList>
            <person name="He Y."/>
            <person name="Dong L."/>
            <person name="Wu D."/>
            <person name="Gao X."/>
            <person name="Lin Z."/>
        </authorList>
    </citation>
    <scope>NUCLEOTIDE SEQUENCE [LARGE SCALE GENOMIC DNA]</scope>
    <source>
        <strain evidence="1 2">15-30</strain>
    </source>
</reference>
<gene>
    <name evidence="1" type="ORF">AALT52_00670</name>
</gene>
<dbReference type="Proteomes" id="UP001565236">
    <property type="component" value="Unassembled WGS sequence"/>
</dbReference>
<protein>
    <submittedName>
        <fullName evidence="1">Uncharacterized protein</fullName>
    </submittedName>
</protein>
<sequence length="138" mass="16805">MAREKRYIYIKVEFLNGTKGDYLLPRDLQSPMWYYISHNKSDWRELLSGALINVPIRPYVNHETTIRVAKIDAQFIKTRNKGMRARSQFIIRNNWYQVSLKQLILSRRFLRHDFSLKNKFLITIDLLRWWSRSKWKGK</sequence>
<dbReference type="EMBL" id="JBCLUF010000002">
    <property type="protein sequence ID" value="MEY8661410.1"/>
    <property type="molecule type" value="Genomic_DNA"/>
</dbReference>
<dbReference type="RefSeq" id="WP_369939955.1">
    <property type="nucleotide sequence ID" value="NZ_JBCLUF010000002.1"/>
</dbReference>